<dbReference type="Gene3D" id="3.40.630.10">
    <property type="entry name" value="Zn peptidases"/>
    <property type="match status" value="1"/>
</dbReference>
<dbReference type="GO" id="GO:0006508">
    <property type="term" value="P:proteolysis"/>
    <property type="evidence" value="ECO:0007669"/>
    <property type="project" value="InterPro"/>
</dbReference>
<comment type="cofactor">
    <cofactor evidence="1">
        <name>Zn(2+)</name>
        <dbReference type="ChEBI" id="CHEBI:29105"/>
    </cofactor>
</comment>
<gene>
    <name evidence="6" type="ORF">BSTOLATCC_MIC18592</name>
</gene>
<evidence type="ECO:0000256" key="1">
    <source>
        <dbReference type="ARBA" id="ARBA00001947"/>
    </source>
</evidence>
<reference evidence="6" key="1">
    <citation type="submission" date="2021-09" db="EMBL/GenBank/DDBJ databases">
        <authorList>
            <consortium name="AG Swart"/>
            <person name="Singh M."/>
            <person name="Singh A."/>
            <person name="Seah K."/>
            <person name="Emmerich C."/>
        </authorList>
    </citation>
    <scope>NUCLEOTIDE SEQUENCE</scope>
    <source>
        <strain evidence="6">ATCC30299</strain>
    </source>
</reference>
<dbReference type="Gene3D" id="2.60.40.3120">
    <property type="match status" value="1"/>
</dbReference>
<feature type="region of interest" description="Disordered" evidence="4">
    <location>
        <begin position="696"/>
        <end position="721"/>
    </location>
</feature>
<evidence type="ECO:0000259" key="5">
    <source>
        <dbReference type="PROSITE" id="PS52035"/>
    </source>
</evidence>
<accession>A0AAU9IZ34</accession>
<dbReference type="InterPro" id="IPR000834">
    <property type="entry name" value="Peptidase_M14"/>
</dbReference>
<feature type="compositionally biased region" description="Acidic residues" evidence="4">
    <location>
        <begin position="668"/>
        <end position="681"/>
    </location>
</feature>
<name>A0AAU9IZ34_9CILI</name>
<organism evidence="6 7">
    <name type="scientific">Blepharisma stoltei</name>
    <dbReference type="NCBI Taxonomy" id="1481888"/>
    <lineage>
        <taxon>Eukaryota</taxon>
        <taxon>Sar</taxon>
        <taxon>Alveolata</taxon>
        <taxon>Ciliophora</taxon>
        <taxon>Postciliodesmatophora</taxon>
        <taxon>Heterotrichea</taxon>
        <taxon>Heterotrichida</taxon>
        <taxon>Blepharismidae</taxon>
        <taxon>Blepharisma</taxon>
    </lineage>
</organism>
<feature type="region of interest" description="Disordered" evidence="4">
    <location>
        <begin position="665"/>
        <end position="684"/>
    </location>
</feature>
<protein>
    <recommendedName>
        <fullName evidence="5">Peptidase M14 domain-containing protein</fullName>
    </recommendedName>
</protein>
<keyword evidence="7" id="KW-1185">Reference proteome</keyword>
<comment type="caution">
    <text evidence="6">The sequence shown here is derived from an EMBL/GenBank/DDBJ whole genome shotgun (WGS) entry which is preliminary data.</text>
</comment>
<evidence type="ECO:0000256" key="3">
    <source>
        <dbReference type="PROSITE-ProRule" id="PRU01379"/>
    </source>
</evidence>
<dbReference type="Pfam" id="PF00246">
    <property type="entry name" value="Peptidase_M14"/>
    <property type="match status" value="1"/>
</dbReference>
<proteinExistence type="inferred from homology"/>
<dbReference type="Proteomes" id="UP001162131">
    <property type="component" value="Unassembled WGS sequence"/>
</dbReference>
<dbReference type="GO" id="GO:0004181">
    <property type="term" value="F:metallocarboxypeptidase activity"/>
    <property type="evidence" value="ECO:0007669"/>
    <property type="project" value="InterPro"/>
</dbReference>
<dbReference type="InterPro" id="IPR050821">
    <property type="entry name" value="Cytosolic_carboxypeptidase"/>
</dbReference>
<feature type="compositionally biased region" description="Polar residues" evidence="4">
    <location>
        <begin position="711"/>
        <end position="721"/>
    </location>
</feature>
<feature type="active site" description="Proton donor/acceptor" evidence="3">
    <location>
        <position position="534"/>
    </location>
</feature>
<sequence length="896" mass="105537">MESSINSSNNAQNQNDDFWAFMRSKEDTGQSNLYRYEMDGILVYDSRARVYDEDSNLHNQIPKREIPLQIRNEIALSHDYDYQQYLNMKSYTPFKQLPQEYTIVIPAENTLKFNSKFESGNLRKAIKHNEDLYDLLLEFDMETQGHTQWFYFSVENYKANHKVRFNIINLMKRKSLFNDGMKPLIFSKREFELTGKEWYRDGTMISYFQNNIQRPSYDKSKIRYYFTLTFTFTFKHENDLVYFAYSFPYNYTQLMDDLSSYSSNPNASQFLRVNPLCRTLAGNICPVLTITENISTYTSWEQEYKNLQKSAAARKLLKQKILRQQAHIRLIEKYKSNTKTDDNKNTNEHKNKKAVVLTARVHPGESNSSYMMKGAIEFLLGNSKEAIKLRRKYIFKIIPMLNPDGVIYGNYRCSLLGVDLNRRWINPNKYMHPTIYYSKKIVQMLSEEREIALHCDMHGHSTKKDIFIYACKSTGDLDDTRNNLFIKLFPFLLAKRNGLISYKNSRFRMEKYKEKTSRIVFFREFGILNSFTLESSFFGPSKKNLIEESHISQENLETIGKDLCKQLMIFFCPILFRKKLQELCNFLYGQFSFVKSRTEIRQICSSFDREENKSEIGSIADICLTQEINTLDMEENYDEQNTENIEIKELLNEVGIIYNEQITHEEAQEVESSESDSDSSDNDDKRIEYKALKIEHKNELERSKSKHLQKRQSNQLMNSSIQRPPSANIMQASFNESQKIDPLNESYSFPSTKPSIRKKSVPMPNYVRAPISISKHYATQEAHTKISQSHKVNYQMNFPLIKTIYNAEENFRNRRDSMGLKFPKDRGFIITSIHDTSHQYTNGKLIFKIAKDSVREHKLSLIKKTNSNKKRSIHHEIKQQSFELGNRSFKDFSEYV</sequence>
<feature type="domain" description="Peptidase M14" evidence="5">
    <location>
        <begin position="247"/>
        <end position="563"/>
    </location>
</feature>
<dbReference type="AlphaFoldDB" id="A0AAU9IZ34"/>
<dbReference type="EMBL" id="CAJZBQ010000018">
    <property type="protein sequence ID" value="CAG9317340.1"/>
    <property type="molecule type" value="Genomic_DNA"/>
</dbReference>
<dbReference type="SUPFAM" id="SSF53187">
    <property type="entry name" value="Zn-dependent exopeptidases"/>
    <property type="match status" value="1"/>
</dbReference>
<evidence type="ECO:0000256" key="2">
    <source>
        <dbReference type="ARBA" id="ARBA00005988"/>
    </source>
</evidence>
<evidence type="ECO:0000313" key="7">
    <source>
        <dbReference type="Proteomes" id="UP001162131"/>
    </source>
</evidence>
<dbReference type="PANTHER" id="PTHR12756:SF11">
    <property type="entry name" value="CYTOSOLIC CARBOXYPEPTIDASE 1"/>
    <property type="match status" value="1"/>
</dbReference>
<evidence type="ECO:0000313" key="6">
    <source>
        <dbReference type="EMBL" id="CAG9317340.1"/>
    </source>
</evidence>
<dbReference type="InterPro" id="IPR040626">
    <property type="entry name" value="Pepdidase_M14_N"/>
</dbReference>
<comment type="similarity">
    <text evidence="2 3">Belongs to the peptidase M14 family.</text>
</comment>
<dbReference type="Pfam" id="PF18027">
    <property type="entry name" value="Pepdidase_M14_N"/>
    <property type="match status" value="1"/>
</dbReference>
<dbReference type="GO" id="GO:0008270">
    <property type="term" value="F:zinc ion binding"/>
    <property type="evidence" value="ECO:0007669"/>
    <property type="project" value="InterPro"/>
</dbReference>
<dbReference type="PROSITE" id="PS52035">
    <property type="entry name" value="PEPTIDASE_M14"/>
    <property type="match status" value="1"/>
</dbReference>
<evidence type="ECO:0000256" key="4">
    <source>
        <dbReference type="SAM" id="MobiDB-lite"/>
    </source>
</evidence>
<dbReference type="PANTHER" id="PTHR12756">
    <property type="entry name" value="CYTOSOLIC CARBOXYPEPTIDASE"/>
    <property type="match status" value="1"/>
</dbReference>